<evidence type="ECO:0000313" key="1">
    <source>
        <dbReference type="EMBL" id="MBC3446809.1"/>
    </source>
</evidence>
<dbReference type="EMBL" id="JABWRJ010000016">
    <property type="protein sequence ID" value="MBC3446809.1"/>
    <property type="molecule type" value="Genomic_DNA"/>
</dbReference>
<reference evidence="1" key="2">
    <citation type="submission" date="2020-07" db="EMBL/GenBank/DDBJ databases">
        <authorList>
            <person name="Lood C."/>
            <person name="Girard L."/>
        </authorList>
    </citation>
    <scope>NUCLEOTIDE SEQUENCE</scope>
    <source>
        <strain evidence="1">BW13M1</strain>
    </source>
</reference>
<accession>A0A923G8L2</accession>
<gene>
    <name evidence="1" type="ORF">HU751_13570</name>
</gene>
<proteinExistence type="predicted"/>
<sequence>MAETTICHGLEERFYRKLEEKAREAGMTPEQYAVQIVRESLVEKTRPKGAGKIRHLPRP</sequence>
<dbReference type="SUPFAM" id="SSF47598">
    <property type="entry name" value="Ribbon-helix-helix"/>
    <property type="match status" value="1"/>
</dbReference>
<protein>
    <submittedName>
        <fullName evidence="1">Uncharacterized protein</fullName>
    </submittedName>
</protein>
<organism evidence="1">
    <name type="scientific">Pseudomonas peradeniyensis</name>
    <dbReference type="NCBI Taxonomy" id="2745488"/>
    <lineage>
        <taxon>Bacteria</taxon>
        <taxon>Pseudomonadati</taxon>
        <taxon>Pseudomonadota</taxon>
        <taxon>Gammaproteobacteria</taxon>
        <taxon>Pseudomonadales</taxon>
        <taxon>Pseudomonadaceae</taxon>
        <taxon>Pseudomonas</taxon>
    </lineage>
</organism>
<dbReference type="GO" id="GO:0006355">
    <property type="term" value="P:regulation of DNA-templated transcription"/>
    <property type="evidence" value="ECO:0007669"/>
    <property type="project" value="InterPro"/>
</dbReference>
<name>A0A923G8L2_9PSED</name>
<reference evidence="1" key="1">
    <citation type="journal article" date="2020" name="Microorganisms">
        <title>Reliable Identification of Environmental Pseudomonas Isolates Using the rpoD Gene.</title>
        <authorList>
            <consortium name="The Broad Institute Genome Sequencing Platform"/>
            <person name="Girard L."/>
            <person name="Lood C."/>
            <person name="Rokni-Zadeh H."/>
            <person name="van Noort V."/>
            <person name="Lavigne R."/>
            <person name="De Mot R."/>
        </authorList>
    </citation>
    <scope>NUCLEOTIDE SEQUENCE</scope>
    <source>
        <strain evidence="1">BW13M1</strain>
    </source>
</reference>
<dbReference type="RefSeq" id="WP_186733581.1">
    <property type="nucleotide sequence ID" value="NZ_JABWRJ020000004.1"/>
</dbReference>
<comment type="caution">
    <text evidence="1">The sequence shown here is derived from an EMBL/GenBank/DDBJ whole genome shotgun (WGS) entry which is preliminary data.</text>
</comment>
<dbReference type="AlphaFoldDB" id="A0A923G8L2"/>
<dbReference type="InterPro" id="IPR010985">
    <property type="entry name" value="Ribbon_hlx_hlx"/>
</dbReference>